<feature type="transmembrane region" description="Helical" evidence="1">
    <location>
        <begin position="66"/>
        <end position="87"/>
    </location>
</feature>
<sequence>MAVVLAWLNARVVDPLLQVIQRGAEPKQLAFSAALGVTIGVFPICGTTVIIGGLAVAMLGARCNAVTVMVLNLAATPLELSLIIPFLRLGEIVTGGEHFPLTSDAFKMVLTGHASKDVLLSIFHAILGWMVAAPFVMAGLYTLSVPCFKYLVGSNMEHLQCTGVWTSLTCVSEAVPCCTLFWSNNHAMTTLCILEQQPCFESSCFIGWSVLRKHVNPLSNSPLRKSFCISM</sequence>
<keyword evidence="1" id="KW-1133">Transmembrane helix</keyword>
<keyword evidence="1" id="KW-0812">Transmembrane</keyword>
<keyword evidence="4" id="KW-1185">Reference proteome</keyword>
<feature type="transmembrane region" description="Helical" evidence="1">
    <location>
        <begin position="33"/>
        <end position="59"/>
    </location>
</feature>
<keyword evidence="1" id="KW-0472">Membrane</keyword>
<dbReference type="Gramene" id="TRITD1Av1G226860.4">
    <property type="protein sequence ID" value="TRITD1Av1G226860.4"/>
    <property type="gene ID" value="TRITD1Av1G226860"/>
</dbReference>
<dbReference type="InterPro" id="IPR018639">
    <property type="entry name" value="DUF2062"/>
</dbReference>
<dbReference type="PANTHER" id="PTHR35102">
    <property type="entry name" value="E3 UBIQUITIN-PROTEIN LIGASE"/>
    <property type="match status" value="1"/>
</dbReference>
<proteinExistence type="predicted"/>
<feature type="transmembrane region" description="Helical" evidence="1">
    <location>
        <begin position="118"/>
        <end position="141"/>
    </location>
</feature>
<dbReference type="PANTHER" id="PTHR35102:SF1">
    <property type="entry name" value="E3 UBIQUITIN-PROTEIN LIGASE"/>
    <property type="match status" value="1"/>
</dbReference>
<evidence type="ECO:0000256" key="1">
    <source>
        <dbReference type="SAM" id="Phobius"/>
    </source>
</evidence>
<evidence type="ECO:0000313" key="3">
    <source>
        <dbReference type="EMBL" id="VAH11605.1"/>
    </source>
</evidence>
<feature type="domain" description="DUF2062" evidence="2">
    <location>
        <begin position="16"/>
        <end position="152"/>
    </location>
</feature>
<gene>
    <name evidence="3" type="ORF">TRITD_1Av1G226860</name>
</gene>
<accession>A0A9R0QHJ2</accession>
<evidence type="ECO:0000259" key="2">
    <source>
        <dbReference type="Pfam" id="PF09835"/>
    </source>
</evidence>
<dbReference type="AlphaFoldDB" id="A0A9R0QHJ2"/>
<dbReference type="EMBL" id="LT934111">
    <property type="protein sequence ID" value="VAH11605.1"/>
    <property type="molecule type" value="Genomic_DNA"/>
</dbReference>
<dbReference type="Pfam" id="PF09835">
    <property type="entry name" value="DUF2062"/>
    <property type="match status" value="1"/>
</dbReference>
<evidence type="ECO:0000313" key="4">
    <source>
        <dbReference type="Proteomes" id="UP000324705"/>
    </source>
</evidence>
<dbReference type="Proteomes" id="UP000324705">
    <property type="component" value="Chromosome 1A"/>
</dbReference>
<reference evidence="3 4" key="1">
    <citation type="submission" date="2017-09" db="EMBL/GenBank/DDBJ databases">
        <authorList>
            <consortium name="International Durum Wheat Genome Sequencing Consortium (IDWGSC)"/>
            <person name="Milanesi L."/>
        </authorList>
    </citation>
    <scope>NUCLEOTIDE SEQUENCE [LARGE SCALE GENOMIC DNA]</scope>
    <source>
        <strain evidence="4">cv. Svevo</strain>
    </source>
</reference>
<protein>
    <recommendedName>
        <fullName evidence="2">DUF2062 domain-containing protein</fullName>
    </recommendedName>
</protein>
<name>A0A9R0QHJ2_TRITD</name>
<organism evidence="3 4">
    <name type="scientific">Triticum turgidum subsp. durum</name>
    <name type="common">Durum wheat</name>
    <name type="synonym">Triticum durum</name>
    <dbReference type="NCBI Taxonomy" id="4567"/>
    <lineage>
        <taxon>Eukaryota</taxon>
        <taxon>Viridiplantae</taxon>
        <taxon>Streptophyta</taxon>
        <taxon>Embryophyta</taxon>
        <taxon>Tracheophyta</taxon>
        <taxon>Spermatophyta</taxon>
        <taxon>Magnoliopsida</taxon>
        <taxon>Liliopsida</taxon>
        <taxon>Poales</taxon>
        <taxon>Poaceae</taxon>
        <taxon>BOP clade</taxon>
        <taxon>Pooideae</taxon>
        <taxon>Triticodae</taxon>
        <taxon>Triticeae</taxon>
        <taxon>Triticinae</taxon>
        <taxon>Triticum</taxon>
    </lineage>
</organism>